<dbReference type="EMBL" id="JAFIRN010000007">
    <property type="protein sequence ID" value="KAG5844876.1"/>
    <property type="molecule type" value="Genomic_DNA"/>
</dbReference>
<dbReference type="Proteomes" id="UP001044222">
    <property type="component" value="Chromosome 7"/>
</dbReference>
<sequence>MDPPTATTSALQTHRNELTHRPLAGCCSLSQSALGKRQEYTLDRLPLYHKRCHIVQSALLTSGKYQESQATPSSPCARPLTAPMRQAQFSMCQAIDCAHAPGPVLHAPRPVLHAPGH</sequence>
<evidence type="ECO:0000313" key="1">
    <source>
        <dbReference type="EMBL" id="KAG5844876.1"/>
    </source>
</evidence>
<reference evidence="1" key="1">
    <citation type="submission" date="2021-01" db="EMBL/GenBank/DDBJ databases">
        <title>A chromosome-scale assembly of European eel, Anguilla anguilla.</title>
        <authorList>
            <person name="Henkel C."/>
            <person name="Jong-Raadsen S.A."/>
            <person name="Dufour S."/>
            <person name="Weltzien F.-A."/>
            <person name="Palstra A.P."/>
            <person name="Pelster B."/>
            <person name="Spaink H.P."/>
            <person name="Van Den Thillart G.E."/>
            <person name="Jansen H."/>
            <person name="Zahm M."/>
            <person name="Klopp C."/>
            <person name="Cedric C."/>
            <person name="Louis A."/>
            <person name="Berthelot C."/>
            <person name="Parey E."/>
            <person name="Roest Crollius H."/>
            <person name="Montfort J."/>
            <person name="Robinson-Rechavi M."/>
            <person name="Bucao C."/>
            <person name="Bouchez O."/>
            <person name="Gislard M."/>
            <person name="Lluch J."/>
            <person name="Milhes M."/>
            <person name="Lampietro C."/>
            <person name="Lopez Roques C."/>
            <person name="Donnadieu C."/>
            <person name="Braasch I."/>
            <person name="Desvignes T."/>
            <person name="Postlethwait J."/>
            <person name="Bobe J."/>
            <person name="Guiguen Y."/>
            <person name="Dirks R."/>
        </authorList>
    </citation>
    <scope>NUCLEOTIDE SEQUENCE</scope>
    <source>
        <strain evidence="1">Tag_6206</strain>
        <tissue evidence="1">Liver</tissue>
    </source>
</reference>
<name>A0A9D3M9E8_ANGAN</name>
<accession>A0A9D3M9E8</accession>
<protein>
    <submittedName>
        <fullName evidence="1">Uncharacterized protein</fullName>
    </submittedName>
</protein>
<gene>
    <name evidence="1" type="ORF">ANANG_G00132830</name>
</gene>
<dbReference type="AlphaFoldDB" id="A0A9D3M9E8"/>
<keyword evidence="2" id="KW-1185">Reference proteome</keyword>
<evidence type="ECO:0000313" key="2">
    <source>
        <dbReference type="Proteomes" id="UP001044222"/>
    </source>
</evidence>
<organism evidence="1 2">
    <name type="scientific">Anguilla anguilla</name>
    <name type="common">European freshwater eel</name>
    <name type="synonym">Muraena anguilla</name>
    <dbReference type="NCBI Taxonomy" id="7936"/>
    <lineage>
        <taxon>Eukaryota</taxon>
        <taxon>Metazoa</taxon>
        <taxon>Chordata</taxon>
        <taxon>Craniata</taxon>
        <taxon>Vertebrata</taxon>
        <taxon>Euteleostomi</taxon>
        <taxon>Actinopterygii</taxon>
        <taxon>Neopterygii</taxon>
        <taxon>Teleostei</taxon>
        <taxon>Anguilliformes</taxon>
        <taxon>Anguillidae</taxon>
        <taxon>Anguilla</taxon>
    </lineage>
</organism>
<comment type="caution">
    <text evidence="1">The sequence shown here is derived from an EMBL/GenBank/DDBJ whole genome shotgun (WGS) entry which is preliminary data.</text>
</comment>
<proteinExistence type="predicted"/>